<evidence type="ECO:0000259" key="2">
    <source>
        <dbReference type="PROSITE" id="PS50024"/>
    </source>
</evidence>
<name>A0AA88N808_CHASR</name>
<proteinExistence type="predicted"/>
<dbReference type="EMBL" id="JAUPFM010000005">
    <property type="protein sequence ID" value="KAK2851857.1"/>
    <property type="molecule type" value="Genomic_DNA"/>
</dbReference>
<evidence type="ECO:0000256" key="1">
    <source>
        <dbReference type="SAM" id="SignalP"/>
    </source>
</evidence>
<dbReference type="PROSITE" id="PS50024">
    <property type="entry name" value="SEA"/>
    <property type="match status" value="1"/>
</dbReference>
<sequence>MGTSICGLTLSVILTCQLVSVTQASKVWGEVPLPEDLEAEKDAQASLSLLDDDEDFAADEASGDLPSGEDDGSTPWPPGGMTLIYYRALVNFTDSLVYGPELEDIFSPAFNEISEAVVDTLESEYNRIPGTQTVNVVLIKKVIRDDGVDVFVELDVGSESNNNDEQIRSVLYNVVKEGAIASYITSVQGFQFRRLGEVTPSIRPCMPDEHTCGMGHVS</sequence>
<dbReference type="InterPro" id="IPR000082">
    <property type="entry name" value="SEA_dom"/>
</dbReference>
<protein>
    <recommendedName>
        <fullName evidence="2">SEA domain-containing protein</fullName>
    </recommendedName>
</protein>
<gene>
    <name evidence="3" type="ORF">Q5P01_008133</name>
</gene>
<evidence type="ECO:0000313" key="3">
    <source>
        <dbReference type="EMBL" id="KAK2851857.1"/>
    </source>
</evidence>
<comment type="caution">
    <text evidence="3">The sequence shown here is derived from an EMBL/GenBank/DDBJ whole genome shotgun (WGS) entry which is preliminary data.</text>
</comment>
<feature type="chain" id="PRO_5041700472" description="SEA domain-containing protein" evidence="1">
    <location>
        <begin position="25"/>
        <end position="218"/>
    </location>
</feature>
<dbReference type="Proteomes" id="UP001187415">
    <property type="component" value="Unassembled WGS sequence"/>
</dbReference>
<dbReference type="AlphaFoldDB" id="A0AA88N808"/>
<feature type="signal peptide" evidence="1">
    <location>
        <begin position="1"/>
        <end position="24"/>
    </location>
</feature>
<accession>A0AA88N808</accession>
<evidence type="ECO:0000313" key="4">
    <source>
        <dbReference type="Proteomes" id="UP001187415"/>
    </source>
</evidence>
<keyword evidence="4" id="KW-1185">Reference proteome</keyword>
<feature type="domain" description="SEA" evidence="2">
    <location>
        <begin position="82"/>
        <end position="192"/>
    </location>
</feature>
<keyword evidence="1" id="KW-0732">Signal</keyword>
<reference evidence="3" key="1">
    <citation type="submission" date="2023-07" db="EMBL/GenBank/DDBJ databases">
        <title>Chromosome-level Genome Assembly of Striped Snakehead (Channa striata).</title>
        <authorList>
            <person name="Liu H."/>
        </authorList>
    </citation>
    <scope>NUCLEOTIDE SEQUENCE</scope>
    <source>
        <strain evidence="3">Gz</strain>
        <tissue evidence="3">Muscle</tissue>
    </source>
</reference>
<organism evidence="3 4">
    <name type="scientific">Channa striata</name>
    <name type="common">Snakehead murrel</name>
    <name type="synonym">Ophicephalus striatus</name>
    <dbReference type="NCBI Taxonomy" id="64152"/>
    <lineage>
        <taxon>Eukaryota</taxon>
        <taxon>Metazoa</taxon>
        <taxon>Chordata</taxon>
        <taxon>Craniata</taxon>
        <taxon>Vertebrata</taxon>
        <taxon>Euteleostomi</taxon>
        <taxon>Actinopterygii</taxon>
        <taxon>Neopterygii</taxon>
        <taxon>Teleostei</taxon>
        <taxon>Neoteleostei</taxon>
        <taxon>Acanthomorphata</taxon>
        <taxon>Anabantaria</taxon>
        <taxon>Anabantiformes</taxon>
        <taxon>Channoidei</taxon>
        <taxon>Channidae</taxon>
        <taxon>Channa</taxon>
    </lineage>
</organism>